<dbReference type="InterPro" id="IPR036520">
    <property type="entry name" value="UPF0759_sf"/>
</dbReference>
<dbReference type="InterPro" id="IPR002763">
    <property type="entry name" value="DUF72"/>
</dbReference>
<dbReference type="EMBL" id="CP159289">
    <property type="protein sequence ID" value="XCH23638.1"/>
    <property type="molecule type" value="Genomic_DNA"/>
</dbReference>
<dbReference type="RefSeq" id="WP_353718962.1">
    <property type="nucleotide sequence ID" value="NZ_CP159289.1"/>
</dbReference>
<accession>A0AAU8FIU9</accession>
<dbReference type="Pfam" id="PF01904">
    <property type="entry name" value="DUF72"/>
    <property type="match status" value="1"/>
</dbReference>
<protein>
    <submittedName>
        <fullName evidence="1">DUF72 domain-containing protein</fullName>
    </submittedName>
</protein>
<name>A0AAU8FIU9_9BACT</name>
<dbReference type="SUPFAM" id="SSF117396">
    <property type="entry name" value="TM1631-like"/>
    <property type="match status" value="1"/>
</dbReference>
<proteinExistence type="predicted"/>
<sequence length="253" mass="28684">MERHQIFMGTSGLVLPYKNRQAYPAAFEGRSRLGVYGALFNSIEINSIFYKLPKPSTVAQWSASVGDEFRFTFKLWKQITHNKGLDFERTDIEKFFGTIAGAGDKKGCVLVQFPASIKVSSFEKLERMLSCIQDYNKGQWPLALEFRSDSWYTAPVYQLLNVYGATMVYHDKAGSNSPQPELDAGHIYLRFHGPDGNYKGSYDQGLLYEYAGYIAEWAGAGKIVYVYFNNTMGNAVDNLRTLDKFLKDDYPAL</sequence>
<reference evidence="1" key="1">
    <citation type="submission" date="2024-06" db="EMBL/GenBank/DDBJ databases">
        <title>Sequencing and assembly of the genome of Dyadobacter sp. strain 676, a symbiont of Cyamopsis tetragonoloba.</title>
        <authorList>
            <person name="Guro P."/>
            <person name="Sazanova A."/>
            <person name="Kuznetsova I."/>
            <person name="Belimov A."/>
            <person name="Safronova V."/>
        </authorList>
    </citation>
    <scope>NUCLEOTIDE SEQUENCE</scope>
    <source>
        <strain evidence="1">676</strain>
    </source>
</reference>
<dbReference type="Gene3D" id="3.20.20.410">
    <property type="entry name" value="Protein of unknown function UPF0759"/>
    <property type="match status" value="1"/>
</dbReference>
<organism evidence="1">
    <name type="scientific">Dyadobacter sp. 676</name>
    <dbReference type="NCBI Taxonomy" id="3088362"/>
    <lineage>
        <taxon>Bacteria</taxon>
        <taxon>Pseudomonadati</taxon>
        <taxon>Bacteroidota</taxon>
        <taxon>Cytophagia</taxon>
        <taxon>Cytophagales</taxon>
        <taxon>Spirosomataceae</taxon>
        <taxon>Dyadobacter</taxon>
    </lineage>
</organism>
<dbReference type="PANTHER" id="PTHR30348:SF14">
    <property type="entry name" value="BLR8050 PROTEIN"/>
    <property type="match status" value="1"/>
</dbReference>
<gene>
    <name evidence="1" type="ORF">ABV298_25545</name>
</gene>
<dbReference type="AlphaFoldDB" id="A0AAU8FIU9"/>
<dbReference type="PANTHER" id="PTHR30348">
    <property type="entry name" value="UNCHARACTERIZED PROTEIN YECE"/>
    <property type="match status" value="1"/>
</dbReference>
<evidence type="ECO:0000313" key="1">
    <source>
        <dbReference type="EMBL" id="XCH23638.1"/>
    </source>
</evidence>